<feature type="transmembrane region" description="Helical" evidence="7">
    <location>
        <begin position="129"/>
        <end position="148"/>
    </location>
</feature>
<accession>A0ABM0GWA7</accession>
<dbReference type="SUPFAM" id="SSF103481">
    <property type="entry name" value="Multidrug resistance efflux transporter EmrE"/>
    <property type="match status" value="1"/>
</dbReference>
<feature type="transmembrane region" description="Helical" evidence="7">
    <location>
        <begin position="320"/>
        <end position="337"/>
    </location>
</feature>
<keyword evidence="3" id="KW-0813">Transport</keyword>
<proteinExistence type="inferred from homology"/>
<dbReference type="RefSeq" id="XP_002738755.2">
    <property type="nucleotide sequence ID" value="XM_002738709.2"/>
</dbReference>
<dbReference type="GeneID" id="100370975"/>
<feature type="transmembrane region" description="Helical" evidence="7">
    <location>
        <begin position="232"/>
        <end position="252"/>
    </location>
</feature>
<evidence type="ECO:0000256" key="4">
    <source>
        <dbReference type="ARBA" id="ARBA00022692"/>
    </source>
</evidence>
<sequence>MVSSSTTGRTEGQESNISKISAMFPTTFSAVIFVAYMALFVNQGILVTSTKDENNEYHYNTTTVVLFTECLKLVLAICLYLRENTFSSMFTEILNNKRVFVLYFVPAGLYCLYNNLQFVNLAVYDPTTYYLLLQFRVVVTGIIFQFLFNRVLSSKQWFSLLLLTLGCVIKHLKQDVTMKDLVSFGGESVSFNIGKNILLMLVQIFCSCFAGVYNEYLLKGKEGSVSIWVQNIFMYCDSIVCNLFMLSCIGGISRAFSASSLQSIFQVKVIAIILNYAAIGIVTSLFLMNLNSILKTFASALELMFTAVLCWIIFDIQIDIFTIVAIGVVSYAVYMYSTNPVINTSCVQEKKLKRKQSELDTNFRDDFNSEENEDII</sequence>
<dbReference type="PANTHER" id="PTHR10231">
    <property type="entry name" value="NUCLEOTIDE-SUGAR TRANSMEMBRANE TRANSPORTER"/>
    <property type="match status" value="1"/>
</dbReference>
<evidence type="ECO:0000256" key="6">
    <source>
        <dbReference type="ARBA" id="ARBA00023136"/>
    </source>
</evidence>
<name>A0ABM0GWA7_SACKO</name>
<evidence type="ECO:0000256" key="3">
    <source>
        <dbReference type="ARBA" id="ARBA00022597"/>
    </source>
</evidence>
<evidence type="ECO:0000313" key="9">
    <source>
        <dbReference type="RefSeq" id="XP_002738755.2"/>
    </source>
</evidence>
<evidence type="ECO:0000256" key="1">
    <source>
        <dbReference type="ARBA" id="ARBA00004141"/>
    </source>
</evidence>
<reference evidence="9" key="1">
    <citation type="submission" date="2025-08" db="UniProtKB">
        <authorList>
            <consortium name="RefSeq"/>
        </authorList>
    </citation>
    <scope>IDENTIFICATION</scope>
    <source>
        <tissue evidence="9">Testes</tissue>
    </source>
</reference>
<feature type="transmembrane region" description="Helical" evidence="7">
    <location>
        <begin position="101"/>
        <end position="123"/>
    </location>
</feature>
<keyword evidence="6 7" id="KW-0472">Membrane</keyword>
<protein>
    <submittedName>
        <fullName evidence="9">UDP-galactose translocator 1-like</fullName>
    </submittedName>
</protein>
<dbReference type="InterPro" id="IPR037185">
    <property type="entry name" value="EmrE-like"/>
</dbReference>
<comment type="similarity">
    <text evidence="2">Belongs to the nucleotide-sugar transporter family. SLC35A subfamily.</text>
</comment>
<keyword evidence="4 7" id="KW-0812">Transmembrane</keyword>
<evidence type="ECO:0000256" key="7">
    <source>
        <dbReference type="SAM" id="Phobius"/>
    </source>
</evidence>
<keyword evidence="3" id="KW-0762">Sugar transport</keyword>
<feature type="transmembrane region" description="Helical" evidence="7">
    <location>
        <begin position="264"/>
        <end position="287"/>
    </location>
</feature>
<evidence type="ECO:0000256" key="5">
    <source>
        <dbReference type="ARBA" id="ARBA00022989"/>
    </source>
</evidence>
<dbReference type="Proteomes" id="UP000694865">
    <property type="component" value="Unplaced"/>
</dbReference>
<dbReference type="InterPro" id="IPR007271">
    <property type="entry name" value="Nuc_sug_transpt"/>
</dbReference>
<dbReference type="Pfam" id="PF04142">
    <property type="entry name" value="Nuc_sug_transp"/>
    <property type="match status" value="1"/>
</dbReference>
<evidence type="ECO:0000313" key="8">
    <source>
        <dbReference type="Proteomes" id="UP000694865"/>
    </source>
</evidence>
<feature type="transmembrane region" description="Helical" evidence="7">
    <location>
        <begin position="193"/>
        <end position="212"/>
    </location>
</feature>
<dbReference type="PIRSF" id="PIRSF005799">
    <property type="entry name" value="UDP-gal_transpt"/>
    <property type="match status" value="1"/>
</dbReference>
<feature type="transmembrane region" description="Helical" evidence="7">
    <location>
        <begin position="61"/>
        <end position="81"/>
    </location>
</feature>
<organism evidence="8 9">
    <name type="scientific">Saccoglossus kowalevskii</name>
    <name type="common">Acorn worm</name>
    <dbReference type="NCBI Taxonomy" id="10224"/>
    <lineage>
        <taxon>Eukaryota</taxon>
        <taxon>Metazoa</taxon>
        <taxon>Hemichordata</taxon>
        <taxon>Enteropneusta</taxon>
        <taxon>Harrimaniidae</taxon>
        <taxon>Saccoglossus</taxon>
    </lineage>
</organism>
<keyword evidence="5 7" id="KW-1133">Transmembrane helix</keyword>
<evidence type="ECO:0000256" key="2">
    <source>
        <dbReference type="ARBA" id="ARBA00009976"/>
    </source>
</evidence>
<keyword evidence="8" id="KW-1185">Reference proteome</keyword>
<gene>
    <name evidence="9" type="primary">LOC100370975</name>
</gene>
<comment type="subcellular location">
    <subcellularLocation>
        <location evidence="1">Membrane</location>
        <topology evidence="1">Multi-pass membrane protein</topology>
    </subcellularLocation>
</comment>
<feature type="transmembrane region" description="Helical" evidence="7">
    <location>
        <begin position="20"/>
        <end position="41"/>
    </location>
</feature>